<sequence length="93" mass="9740">MFVLTKIESGVSKSMQPSLVCCSCAAVDSFLPLRFLGFIQNPGILANTSRIVEGLLLDVELVSEHEVAAIHSRVSGGGGGGRGLTIIRGRGLE</sequence>
<dbReference type="EMBL" id="CAKXAJ010026279">
    <property type="protein sequence ID" value="CAH2265266.1"/>
    <property type="molecule type" value="Genomic_DNA"/>
</dbReference>
<evidence type="ECO:0000313" key="2">
    <source>
        <dbReference type="Proteomes" id="UP000838756"/>
    </source>
</evidence>
<dbReference type="OrthoDB" id="7457553at2759"/>
<proteinExistence type="predicted"/>
<dbReference type="AlphaFoldDB" id="A0A8S4SKM1"/>
<dbReference type="Proteomes" id="UP000838756">
    <property type="component" value="Unassembled WGS sequence"/>
</dbReference>
<accession>A0A8S4SKM1</accession>
<gene>
    <name evidence="1" type="primary">jg19792</name>
    <name evidence="1" type="ORF">PAEG_LOCUS24879</name>
</gene>
<name>A0A8S4SKM1_9NEOP</name>
<organism evidence="1 2">
    <name type="scientific">Pararge aegeria aegeria</name>
    <dbReference type="NCBI Taxonomy" id="348720"/>
    <lineage>
        <taxon>Eukaryota</taxon>
        <taxon>Metazoa</taxon>
        <taxon>Ecdysozoa</taxon>
        <taxon>Arthropoda</taxon>
        <taxon>Hexapoda</taxon>
        <taxon>Insecta</taxon>
        <taxon>Pterygota</taxon>
        <taxon>Neoptera</taxon>
        <taxon>Endopterygota</taxon>
        <taxon>Lepidoptera</taxon>
        <taxon>Glossata</taxon>
        <taxon>Ditrysia</taxon>
        <taxon>Papilionoidea</taxon>
        <taxon>Nymphalidae</taxon>
        <taxon>Satyrinae</taxon>
        <taxon>Satyrini</taxon>
        <taxon>Parargina</taxon>
        <taxon>Pararge</taxon>
    </lineage>
</organism>
<keyword evidence="2" id="KW-1185">Reference proteome</keyword>
<reference evidence="1" key="1">
    <citation type="submission" date="2022-03" db="EMBL/GenBank/DDBJ databases">
        <authorList>
            <person name="Lindestad O."/>
        </authorList>
    </citation>
    <scope>NUCLEOTIDE SEQUENCE</scope>
</reference>
<comment type="caution">
    <text evidence="1">The sequence shown here is derived from an EMBL/GenBank/DDBJ whole genome shotgun (WGS) entry which is preliminary data.</text>
</comment>
<protein>
    <submittedName>
        <fullName evidence="1">Jg19792 protein</fullName>
    </submittedName>
</protein>
<evidence type="ECO:0000313" key="1">
    <source>
        <dbReference type="EMBL" id="CAH2265266.1"/>
    </source>
</evidence>